<keyword evidence="3" id="KW-1185">Reference proteome</keyword>
<accession>A0A2H3BYP8</accession>
<gene>
    <name evidence="2" type="ORF">ARMSODRAFT_958302</name>
</gene>
<sequence length="64" mass="7322">MDKRKYLSTYQVPGGRAWDHLEGVEEGFPTLQQSRETVKKQLKYGENKMMAESDSDGNDKRAVS</sequence>
<evidence type="ECO:0000313" key="2">
    <source>
        <dbReference type="EMBL" id="PBK68156.1"/>
    </source>
</evidence>
<organism evidence="2 3">
    <name type="scientific">Armillaria solidipes</name>
    <dbReference type="NCBI Taxonomy" id="1076256"/>
    <lineage>
        <taxon>Eukaryota</taxon>
        <taxon>Fungi</taxon>
        <taxon>Dikarya</taxon>
        <taxon>Basidiomycota</taxon>
        <taxon>Agaricomycotina</taxon>
        <taxon>Agaricomycetes</taxon>
        <taxon>Agaricomycetidae</taxon>
        <taxon>Agaricales</taxon>
        <taxon>Marasmiineae</taxon>
        <taxon>Physalacriaceae</taxon>
        <taxon>Armillaria</taxon>
    </lineage>
</organism>
<name>A0A2H3BYP8_9AGAR</name>
<evidence type="ECO:0000256" key="1">
    <source>
        <dbReference type="SAM" id="MobiDB-lite"/>
    </source>
</evidence>
<protein>
    <submittedName>
        <fullName evidence="2">Uncharacterized protein</fullName>
    </submittedName>
</protein>
<evidence type="ECO:0000313" key="3">
    <source>
        <dbReference type="Proteomes" id="UP000218334"/>
    </source>
</evidence>
<dbReference type="Proteomes" id="UP000218334">
    <property type="component" value="Unassembled WGS sequence"/>
</dbReference>
<proteinExistence type="predicted"/>
<dbReference type="AlphaFoldDB" id="A0A2H3BYP8"/>
<feature type="region of interest" description="Disordered" evidence="1">
    <location>
        <begin position="45"/>
        <end position="64"/>
    </location>
</feature>
<reference evidence="3" key="1">
    <citation type="journal article" date="2017" name="Nat. Ecol. Evol.">
        <title>Genome expansion and lineage-specific genetic innovations in the forest pathogenic fungi Armillaria.</title>
        <authorList>
            <person name="Sipos G."/>
            <person name="Prasanna A.N."/>
            <person name="Walter M.C."/>
            <person name="O'Connor E."/>
            <person name="Balint B."/>
            <person name="Krizsan K."/>
            <person name="Kiss B."/>
            <person name="Hess J."/>
            <person name="Varga T."/>
            <person name="Slot J."/>
            <person name="Riley R."/>
            <person name="Boka B."/>
            <person name="Rigling D."/>
            <person name="Barry K."/>
            <person name="Lee J."/>
            <person name="Mihaltcheva S."/>
            <person name="LaButti K."/>
            <person name="Lipzen A."/>
            <person name="Waldron R."/>
            <person name="Moloney N.M."/>
            <person name="Sperisen C."/>
            <person name="Kredics L."/>
            <person name="Vagvoelgyi C."/>
            <person name="Patrignani A."/>
            <person name="Fitzpatrick D."/>
            <person name="Nagy I."/>
            <person name="Doyle S."/>
            <person name="Anderson J.B."/>
            <person name="Grigoriev I.V."/>
            <person name="Gueldener U."/>
            <person name="Muensterkoetter M."/>
            <person name="Nagy L.G."/>
        </authorList>
    </citation>
    <scope>NUCLEOTIDE SEQUENCE [LARGE SCALE GENOMIC DNA]</scope>
    <source>
        <strain evidence="3">28-4</strain>
    </source>
</reference>
<dbReference type="EMBL" id="KZ293433">
    <property type="protein sequence ID" value="PBK68156.1"/>
    <property type="molecule type" value="Genomic_DNA"/>
</dbReference>